<reference evidence="2 4" key="1">
    <citation type="submission" date="2015-11" db="EMBL/GenBank/DDBJ databases">
        <title>Genomic analysis of 38 Legionella species identifies large and diverse effector repertoires.</title>
        <authorList>
            <person name="Burstein D."/>
            <person name="Amaro F."/>
            <person name="Zusman T."/>
            <person name="Lifshitz Z."/>
            <person name="Cohen O."/>
            <person name="Gilbert J.A."/>
            <person name="Pupko T."/>
            <person name="Shuman H.A."/>
            <person name="Segal G."/>
        </authorList>
    </citation>
    <scope>NUCLEOTIDE SEQUENCE [LARGE SCALE GENOMIC DNA]</scope>
    <source>
        <strain evidence="2 4">SC-18-C9</strain>
    </source>
</reference>
<name>A0A378LEG0_9GAMM</name>
<evidence type="ECO:0000313" key="2">
    <source>
        <dbReference type="EMBL" id="KTD78750.1"/>
    </source>
</evidence>
<protein>
    <submittedName>
        <fullName evidence="3">Uncharacterized protein</fullName>
    </submittedName>
</protein>
<keyword evidence="4" id="KW-1185">Reference proteome</keyword>
<evidence type="ECO:0000313" key="5">
    <source>
        <dbReference type="Proteomes" id="UP000255110"/>
    </source>
</evidence>
<feature type="region of interest" description="Disordered" evidence="1">
    <location>
        <begin position="111"/>
        <end position="150"/>
    </location>
</feature>
<accession>A0A378LEG0</accession>
<evidence type="ECO:0000256" key="1">
    <source>
        <dbReference type="SAM" id="MobiDB-lite"/>
    </source>
</evidence>
<dbReference type="RefSeq" id="WP_058476788.1">
    <property type="nucleotide sequence ID" value="NZ_CAAAIO010000005.1"/>
</dbReference>
<reference evidence="3 5" key="2">
    <citation type="submission" date="2018-06" db="EMBL/GenBank/DDBJ databases">
        <authorList>
            <consortium name="Pathogen Informatics"/>
            <person name="Doyle S."/>
        </authorList>
    </citation>
    <scope>NUCLEOTIDE SEQUENCE [LARGE SCALE GENOMIC DNA]</scope>
    <source>
        <strain evidence="3 5">NCTC11991</strain>
    </source>
</reference>
<dbReference type="EMBL" id="UGOY01000001">
    <property type="protein sequence ID" value="STY24159.1"/>
    <property type="molecule type" value="Genomic_DNA"/>
</dbReference>
<proteinExistence type="predicted"/>
<gene>
    <name evidence="2" type="ORF">Lstg_1219</name>
    <name evidence="3" type="ORF">NCTC11991_02775</name>
</gene>
<sequence length="150" mass="16643">MTKHKRIDENRLTANRKYKLALTLLDSTQEMDDPATIQAIKFLKESIELLENIAFDFGEEDMIASDYLLFAGANCGLARAYAKMSTGINPGDISFRLEMTTKYINSVASKSAEESTLRKENSPHVSLSLLNTTPPPSDNDGARNEPTLNI</sequence>
<dbReference type="AlphaFoldDB" id="A0A378LEG0"/>
<dbReference type="Proteomes" id="UP000054820">
    <property type="component" value="Unassembled WGS sequence"/>
</dbReference>
<organism evidence="3 5">
    <name type="scientific">Legionella steigerwaltii</name>
    <dbReference type="NCBI Taxonomy" id="460"/>
    <lineage>
        <taxon>Bacteria</taxon>
        <taxon>Pseudomonadati</taxon>
        <taxon>Pseudomonadota</taxon>
        <taxon>Gammaproteobacteria</taxon>
        <taxon>Legionellales</taxon>
        <taxon>Legionellaceae</taxon>
        <taxon>Legionella</taxon>
    </lineage>
</organism>
<dbReference type="EMBL" id="LNYZ01000008">
    <property type="protein sequence ID" value="KTD78750.1"/>
    <property type="molecule type" value="Genomic_DNA"/>
</dbReference>
<feature type="compositionally biased region" description="Basic and acidic residues" evidence="1">
    <location>
        <begin position="111"/>
        <end position="122"/>
    </location>
</feature>
<evidence type="ECO:0000313" key="3">
    <source>
        <dbReference type="EMBL" id="STY24159.1"/>
    </source>
</evidence>
<feature type="compositionally biased region" description="Polar residues" evidence="1">
    <location>
        <begin position="123"/>
        <end position="132"/>
    </location>
</feature>
<dbReference type="Proteomes" id="UP000255110">
    <property type="component" value="Unassembled WGS sequence"/>
</dbReference>
<evidence type="ECO:0000313" key="4">
    <source>
        <dbReference type="Proteomes" id="UP000054820"/>
    </source>
</evidence>